<dbReference type="InterPro" id="IPR002467">
    <property type="entry name" value="Pept_M24A_MAP1"/>
</dbReference>
<proteinExistence type="inferred from homology"/>
<keyword evidence="4 6" id="KW-0479">Metal-binding</keyword>
<evidence type="ECO:0000256" key="2">
    <source>
        <dbReference type="ARBA" id="ARBA00022438"/>
    </source>
</evidence>
<feature type="binding site" evidence="6">
    <location>
        <position position="169"/>
    </location>
    <ligand>
        <name>a divalent metal cation</name>
        <dbReference type="ChEBI" id="CHEBI:60240"/>
        <label>2</label>
        <note>catalytic</note>
    </ligand>
</feature>
<accession>A0A2H0KNA3</accession>
<feature type="binding site" evidence="6">
    <location>
        <position position="105"/>
    </location>
    <ligand>
        <name>a divalent metal cation</name>
        <dbReference type="ChEBI" id="CHEBI:60240"/>
        <label>2</label>
        <note>catalytic</note>
    </ligand>
</feature>
<comment type="function">
    <text evidence="1 6">Removes the N-terminal methionine from nascent proteins. The N-terminal methionine is often cleaved when the second residue in the primary sequence is small and uncharged (Met-Ala-, Cys, Gly, Pro, Ser, Thr, or Val). Requires deformylation of the N(alpha)-formylated initiator methionine before it can be hydrolyzed.</text>
</comment>
<comment type="caution">
    <text evidence="9">The sequence shown here is derived from an EMBL/GenBank/DDBJ whole genome shotgun (WGS) entry which is preliminary data.</text>
</comment>
<dbReference type="EMBL" id="PCVK01000029">
    <property type="protein sequence ID" value="PIQ71874.1"/>
    <property type="molecule type" value="Genomic_DNA"/>
</dbReference>
<dbReference type="InterPro" id="IPR000994">
    <property type="entry name" value="Pept_M24"/>
</dbReference>
<feature type="binding site" evidence="6">
    <location>
        <position position="105"/>
    </location>
    <ligand>
        <name>a divalent metal cation</name>
        <dbReference type="ChEBI" id="CHEBI:60240"/>
        <label>1</label>
    </ligand>
</feature>
<name>A0A2H0KNA3_9BACT</name>
<feature type="binding site" evidence="6">
    <location>
        <position position="236"/>
    </location>
    <ligand>
        <name>a divalent metal cation</name>
        <dbReference type="ChEBI" id="CHEBI:60240"/>
        <label>1</label>
    </ligand>
</feature>
<dbReference type="EC" id="3.4.11.18" evidence="6 7"/>
<dbReference type="InterPro" id="IPR001714">
    <property type="entry name" value="Pept_M24_MAP"/>
</dbReference>
<evidence type="ECO:0000256" key="7">
    <source>
        <dbReference type="RuleBase" id="RU003653"/>
    </source>
</evidence>
<dbReference type="GO" id="GO:0070006">
    <property type="term" value="F:metalloaminopeptidase activity"/>
    <property type="evidence" value="ECO:0007669"/>
    <property type="project" value="UniProtKB-UniRule"/>
</dbReference>
<evidence type="ECO:0000256" key="1">
    <source>
        <dbReference type="ARBA" id="ARBA00002521"/>
    </source>
</evidence>
<evidence type="ECO:0000256" key="6">
    <source>
        <dbReference type="HAMAP-Rule" id="MF_01974"/>
    </source>
</evidence>
<dbReference type="Gene3D" id="3.90.230.10">
    <property type="entry name" value="Creatinase/methionine aminopeptidase superfamily"/>
    <property type="match status" value="1"/>
</dbReference>
<keyword evidence="5 6" id="KW-0378">Hydrolase</keyword>
<dbReference type="SUPFAM" id="SSF55920">
    <property type="entry name" value="Creatinase/aminopeptidase"/>
    <property type="match status" value="1"/>
</dbReference>
<reference evidence="9 10" key="1">
    <citation type="submission" date="2017-09" db="EMBL/GenBank/DDBJ databases">
        <title>Depth-based differentiation of microbial function through sediment-hosted aquifers and enrichment of novel symbionts in the deep terrestrial subsurface.</title>
        <authorList>
            <person name="Probst A.J."/>
            <person name="Ladd B."/>
            <person name="Jarett J.K."/>
            <person name="Geller-Mcgrath D.E."/>
            <person name="Sieber C.M."/>
            <person name="Emerson J.B."/>
            <person name="Anantharaman K."/>
            <person name="Thomas B.C."/>
            <person name="Malmstrom R."/>
            <person name="Stieglmeier M."/>
            <person name="Klingl A."/>
            <person name="Woyke T."/>
            <person name="Ryan C.M."/>
            <person name="Banfield J.F."/>
        </authorList>
    </citation>
    <scope>NUCLEOTIDE SEQUENCE [LARGE SCALE GENOMIC DNA]</scope>
    <source>
        <strain evidence="9">CG11_big_fil_rev_8_21_14_0_20_37_16</strain>
    </source>
</reference>
<dbReference type="InterPro" id="IPR036005">
    <property type="entry name" value="Creatinase/aminopeptidase-like"/>
</dbReference>
<dbReference type="GO" id="GO:0046872">
    <property type="term" value="F:metal ion binding"/>
    <property type="evidence" value="ECO:0007669"/>
    <property type="project" value="UniProtKB-UniRule"/>
</dbReference>
<feature type="binding site" evidence="6">
    <location>
        <position position="94"/>
    </location>
    <ligand>
        <name>a divalent metal cation</name>
        <dbReference type="ChEBI" id="CHEBI:60240"/>
        <label>1</label>
    </ligand>
</feature>
<comment type="similarity">
    <text evidence="6">Belongs to the peptidase M24A family. Methionine aminopeptidase type 1 subfamily.</text>
</comment>
<dbReference type="NCBIfam" id="TIGR00500">
    <property type="entry name" value="met_pdase_I"/>
    <property type="match status" value="1"/>
</dbReference>
<evidence type="ECO:0000256" key="3">
    <source>
        <dbReference type="ARBA" id="ARBA00022670"/>
    </source>
</evidence>
<feature type="binding site" evidence="6">
    <location>
        <position position="176"/>
    </location>
    <ligand>
        <name>substrate</name>
    </ligand>
</feature>
<evidence type="ECO:0000313" key="10">
    <source>
        <dbReference type="Proteomes" id="UP000229497"/>
    </source>
</evidence>
<comment type="subunit">
    <text evidence="6">Monomer.</text>
</comment>
<evidence type="ECO:0000256" key="5">
    <source>
        <dbReference type="ARBA" id="ARBA00022801"/>
    </source>
</evidence>
<evidence type="ECO:0000256" key="4">
    <source>
        <dbReference type="ARBA" id="ARBA00022723"/>
    </source>
</evidence>
<dbReference type="Pfam" id="PF00557">
    <property type="entry name" value="Peptidase_M24"/>
    <property type="match status" value="1"/>
</dbReference>
<feature type="domain" description="Peptidase M24" evidence="8">
    <location>
        <begin position="11"/>
        <end position="243"/>
    </location>
</feature>
<gene>
    <name evidence="6 9" type="primary">map</name>
    <name evidence="9" type="ORF">COV87_00985</name>
</gene>
<feature type="binding site" evidence="6">
    <location>
        <position position="77"/>
    </location>
    <ligand>
        <name>substrate</name>
    </ligand>
</feature>
<comment type="catalytic activity">
    <reaction evidence="6 7">
        <text>Release of N-terminal amino acids, preferentially methionine, from peptides and arylamides.</text>
        <dbReference type="EC" id="3.4.11.18"/>
    </reaction>
</comment>
<dbReference type="PRINTS" id="PR00599">
    <property type="entry name" value="MAPEPTIDASE"/>
</dbReference>
<protein>
    <recommendedName>
        <fullName evidence="6 7">Methionine aminopeptidase</fullName>
        <shortName evidence="6">MAP</shortName>
        <shortName evidence="6">MetAP</shortName>
        <ecNumber evidence="6 7">3.4.11.18</ecNumber>
    </recommendedName>
    <alternativeName>
        <fullName evidence="6">Peptidase M</fullName>
    </alternativeName>
</protein>
<feature type="binding site" evidence="6">
    <location>
        <position position="204"/>
    </location>
    <ligand>
        <name>a divalent metal cation</name>
        <dbReference type="ChEBI" id="CHEBI:60240"/>
        <label>2</label>
        <note>catalytic</note>
    </ligand>
</feature>
<dbReference type="GO" id="GO:0006508">
    <property type="term" value="P:proteolysis"/>
    <property type="evidence" value="ECO:0007669"/>
    <property type="project" value="UniProtKB-KW"/>
</dbReference>
<sequence length="250" mass="27625">MITYKTDAEIETMRVGGEKLKRVMEQLVPQIHAGLTTNDINTLAEKYIQEQEADISFNKVKGYKWAVCVPINEQVVHTPPTKRILKNGDVLTVDIGAYYRGFHTDHAITLVVGGKSTPEIDVFLQVGKEALQLAIEQAQVGKRIGHISQAIEKKVVGAGYTIMKQLTGHGVGKELHEDPFIPGFASKPIEKTMKLRPGMVLALEVIYSMGSADIAYEEDQEWSIITADKSMSACFEHTVAITDKNTLVLT</sequence>
<evidence type="ECO:0000259" key="8">
    <source>
        <dbReference type="Pfam" id="PF00557"/>
    </source>
</evidence>
<dbReference type="PANTHER" id="PTHR43330">
    <property type="entry name" value="METHIONINE AMINOPEPTIDASE"/>
    <property type="match status" value="1"/>
</dbReference>
<dbReference type="Proteomes" id="UP000229497">
    <property type="component" value="Unassembled WGS sequence"/>
</dbReference>
<keyword evidence="2 6" id="KW-0031">Aminopeptidase</keyword>
<comment type="cofactor">
    <cofactor evidence="6">
        <name>Co(2+)</name>
        <dbReference type="ChEBI" id="CHEBI:48828"/>
    </cofactor>
    <cofactor evidence="6">
        <name>Zn(2+)</name>
        <dbReference type="ChEBI" id="CHEBI:29105"/>
    </cofactor>
    <cofactor evidence="6">
        <name>Mn(2+)</name>
        <dbReference type="ChEBI" id="CHEBI:29035"/>
    </cofactor>
    <cofactor evidence="6">
        <name>Fe(2+)</name>
        <dbReference type="ChEBI" id="CHEBI:29033"/>
    </cofactor>
    <text evidence="6">Binds 2 divalent metal cations per subunit. Has a high-affinity and a low affinity metal-binding site. The true nature of the physiological cofactor is under debate. The enzyme is active with cobalt, zinc, manganese or divalent iron ions. Most likely, methionine aminopeptidases function as mononuclear Fe(2+)-metalloproteases under physiological conditions, and the catalytically relevant metal-binding site has been assigned to the histidine-containing high-affinity site.</text>
</comment>
<feature type="binding site" evidence="6">
    <location>
        <position position="236"/>
    </location>
    <ligand>
        <name>a divalent metal cation</name>
        <dbReference type="ChEBI" id="CHEBI:60240"/>
        <label>2</label>
        <note>catalytic</note>
    </ligand>
</feature>
<dbReference type="PANTHER" id="PTHR43330:SF27">
    <property type="entry name" value="METHIONINE AMINOPEPTIDASE"/>
    <property type="match status" value="1"/>
</dbReference>
<keyword evidence="3 6" id="KW-0645">Protease</keyword>
<dbReference type="HAMAP" id="MF_01974">
    <property type="entry name" value="MetAP_1"/>
    <property type="match status" value="1"/>
</dbReference>
<evidence type="ECO:0000313" key="9">
    <source>
        <dbReference type="EMBL" id="PIQ71874.1"/>
    </source>
</evidence>
<organism evidence="9 10">
    <name type="scientific">Candidatus Roizmanbacteria bacterium CG11_big_fil_rev_8_21_14_0_20_37_16</name>
    <dbReference type="NCBI Taxonomy" id="1974857"/>
    <lineage>
        <taxon>Bacteria</taxon>
        <taxon>Candidatus Roizmaniibacteriota</taxon>
    </lineage>
</organism>
<dbReference type="AlphaFoldDB" id="A0A2H0KNA3"/>
<dbReference type="GO" id="GO:0005829">
    <property type="term" value="C:cytosol"/>
    <property type="evidence" value="ECO:0007669"/>
    <property type="project" value="TreeGrafter"/>
</dbReference>
<dbReference type="GO" id="GO:0004239">
    <property type="term" value="F:initiator methionyl aminopeptidase activity"/>
    <property type="evidence" value="ECO:0007669"/>
    <property type="project" value="UniProtKB-UniRule"/>
</dbReference>